<reference evidence="2" key="1">
    <citation type="submission" date="2017-01" db="EMBL/GenBank/DDBJ databases">
        <title>Comparative genomics of anhydrobiosis in the tardigrade Hypsibius dujardini.</title>
        <authorList>
            <person name="Yoshida Y."/>
            <person name="Koutsovoulos G."/>
            <person name="Laetsch D."/>
            <person name="Stevens L."/>
            <person name="Kumar S."/>
            <person name="Horikawa D."/>
            <person name="Ishino K."/>
            <person name="Komine S."/>
            <person name="Tomita M."/>
            <person name="Blaxter M."/>
            <person name="Arakawa K."/>
        </authorList>
    </citation>
    <scope>NUCLEOTIDE SEQUENCE [LARGE SCALE GENOMIC DNA]</scope>
    <source>
        <strain evidence="2">Z151</strain>
    </source>
</reference>
<protein>
    <submittedName>
        <fullName evidence="1">Uncharacterized protein</fullName>
    </submittedName>
</protein>
<dbReference type="OrthoDB" id="5978526at2759"/>
<name>A0A1W0WNN0_HYPEX</name>
<gene>
    <name evidence="1" type="ORF">BV898_08994</name>
</gene>
<dbReference type="AlphaFoldDB" id="A0A1W0WNN0"/>
<dbReference type="EMBL" id="MTYJ01000069">
    <property type="protein sequence ID" value="OQV16821.1"/>
    <property type="molecule type" value="Genomic_DNA"/>
</dbReference>
<sequence>MLASWNQTWLTEEDFAIYAQAVVAEGGVIPNVFGFIDGTAKPICRPIHFQRPMYSPQDISGCTLRNGKQFCSLTVLYVIFMAGNEELCMIVVF</sequence>
<proteinExistence type="predicted"/>
<dbReference type="Proteomes" id="UP000192578">
    <property type="component" value="Unassembled WGS sequence"/>
</dbReference>
<evidence type="ECO:0000313" key="2">
    <source>
        <dbReference type="Proteomes" id="UP000192578"/>
    </source>
</evidence>
<comment type="caution">
    <text evidence="1">The sequence shown here is derived from an EMBL/GenBank/DDBJ whole genome shotgun (WGS) entry which is preliminary data.</text>
</comment>
<accession>A0A1W0WNN0</accession>
<keyword evidence="2" id="KW-1185">Reference proteome</keyword>
<organism evidence="1 2">
    <name type="scientific">Hypsibius exemplaris</name>
    <name type="common">Freshwater tardigrade</name>
    <dbReference type="NCBI Taxonomy" id="2072580"/>
    <lineage>
        <taxon>Eukaryota</taxon>
        <taxon>Metazoa</taxon>
        <taxon>Ecdysozoa</taxon>
        <taxon>Tardigrada</taxon>
        <taxon>Eutardigrada</taxon>
        <taxon>Parachela</taxon>
        <taxon>Hypsibioidea</taxon>
        <taxon>Hypsibiidae</taxon>
        <taxon>Hypsibius</taxon>
    </lineage>
</organism>
<evidence type="ECO:0000313" key="1">
    <source>
        <dbReference type="EMBL" id="OQV16821.1"/>
    </source>
</evidence>